<dbReference type="EMBL" id="AUNB01000095">
    <property type="protein sequence ID" value="KEO51396.1"/>
    <property type="molecule type" value="Genomic_DNA"/>
</dbReference>
<dbReference type="STRING" id="1353528.DT23_08915"/>
<dbReference type="CDD" id="cd13641">
    <property type="entry name" value="PBP2_HisX_like"/>
    <property type="match status" value="1"/>
</dbReference>
<dbReference type="InterPro" id="IPR007210">
    <property type="entry name" value="ABC_Gly_betaine_transp_sub-bd"/>
</dbReference>
<dbReference type="Gene3D" id="3.10.105.10">
    <property type="entry name" value="Dipeptide-binding Protein, Domain 3"/>
    <property type="match status" value="1"/>
</dbReference>
<feature type="chain" id="PRO_5001694423" description="ABC-type glycine betaine transport system substrate-binding domain-containing protein" evidence="1">
    <location>
        <begin position="22"/>
        <end position="331"/>
    </location>
</feature>
<feature type="domain" description="ABC-type glycine betaine transport system substrate-binding" evidence="2">
    <location>
        <begin position="34"/>
        <end position="307"/>
    </location>
</feature>
<dbReference type="SUPFAM" id="SSF53850">
    <property type="entry name" value="Periplasmic binding protein-like II"/>
    <property type="match status" value="1"/>
</dbReference>
<dbReference type="Pfam" id="PF04069">
    <property type="entry name" value="OpuAC"/>
    <property type="match status" value="1"/>
</dbReference>
<dbReference type="Proteomes" id="UP000027471">
    <property type="component" value="Unassembled WGS sequence"/>
</dbReference>
<protein>
    <recommendedName>
        <fullName evidence="2">ABC-type glycine betaine transport system substrate-binding domain-containing protein</fullName>
    </recommendedName>
</protein>
<dbReference type="AlphaFoldDB" id="A0A074J1V9"/>
<evidence type="ECO:0000256" key="1">
    <source>
        <dbReference type="SAM" id="SignalP"/>
    </source>
</evidence>
<dbReference type="eggNOG" id="COG2113">
    <property type="taxonomic scope" value="Bacteria"/>
</dbReference>
<accession>A0A074J1V9</accession>
<evidence type="ECO:0000313" key="4">
    <source>
        <dbReference type="Proteomes" id="UP000027471"/>
    </source>
</evidence>
<proteinExistence type="predicted"/>
<dbReference type="GO" id="GO:0022857">
    <property type="term" value="F:transmembrane transporter activity"/>
    <property type="evidence" value="ECO:0007669"/>
    <property type="project" value="InterPro"/>
</dbReference>
<keyword evidence="4" id="KW-1185">Reference proteome</keyword>
<sequence>MRKTLLLAAAGMTAMFGGFVAQTGTARAAEQCGDVSIAQMNWAAAEVTTNIAKFLLDQGYGCNTTLVKSDTIPAITSIAENGRPDVVTNLWLNSAGDAYLNLEKEGKIKRVAKTLVPGGVEGWWIPTYLAKEHPELTTIEGVMAHPEWVGDRFNNCPDGWGCRVVSDNLVKALNLESSGIKVFNHGSGQTLASSIASAYADKKPWFGYYFGPTVIMGNYDMTRVKLGAYDEAKFAKLQNKDTPNPQVSDFPAAPVLTALTPAFEKDHPAEAEFFSKMSLKTATLSGLLAWQDKNKASAEQTAVYFIQTYPDTWKTWLSEDAQKKLSKLINK</sequence>
<dbReference type="OrthoDB" id="9786266at2"/>
<comment type="caution">
    <text evidence="3">The sequence shown here is derived from an EMBL/GenBank/DDBJ whole genome shotgun (WGS) entry which is preliminary data.</text>
</comment>
<feature type="signal peptide" evidence="1">
    <location>
        <begin position="1"/>
        <end position="21"/>
    </location>
</feature>
<gene>
    <name evidence="3" type="ORF">DT23_08915</name>
</gene>
<reference evidence="3 4" key="1">
    <citation type="journal article" date="2015" name="Antonie Van Leeuwenhoek">
        <title>Thioclava indica sp. nov., isolated from surface seawater of the Indian Ocean.</title>
        <authorList>
            <person name="Liu Y."/>
            <person name="Lai Q."/>
            <person name="Du J."/>
            <person name="Xu H."/>
            <person name="Jiang L."/>
            <person name="Shao Z."/>
        </authorList>
    </citation>
    <scope>NUCLEOTIDE SEQUENCE [LARGE SCALE GENOMIC DNA]</scope>
    <source>
        <strain evidence="3 4">DT23-4</strain>
    </source>
</reference>
<dbReference type="Gene3D" id="3.40.190.100">
    <property type="entry name" value="Glycine betaine-binding periplasmic protein, domain 2"/>
    <property type="match status" value="1"/>
</dbReference>
<evidence type="ECO:0000313" key="3">
    <source>
        <dbReference type="EMBL" id="KEO51396.1"/>
    </source>
</evidence>
<organism evidence="3 4">
    <name type="scientific">Thioclava indica</name>
    <dbReference type="NCBI Taxonomy" id="1353528"/>
    <lineage>
        <taxon>Bacteria</taxon>
        <taxon>Pseudomonadati</taxon>
        <taxon>Pseudomonadota</taxon>
        <taxon>Alphaproteobacteria</taxon>
        <taxon>Rhodobacterales</taxon>
        <taxon>Paracoccaceae</taxon>
        <taxon>Thioclava</taxon>
    </lineage>
</organism>
<dbReference type="Gene3D" id="3.40.190.10">
    <property type="entry name" value="Periplasmic binding protein-like II"/>
    <property type="match status" value="1"/>
</dbReference>
<name>A0A074J1V9_9RHOB</name>
<evidence type="ECO:0000259" key="2">
    <source>
        <dbReference type="Pfam" id="PF04069"/>
    </source>
</evidence>
<dbReference type="GO" id="GO:0043190">
    <property type="term" value="C:ATP-binding cassette (ABC) transporter complex"/>
    <property type="evidence" value="ECO:0007669"/>
    <property type="project" value="InterPro"/>
</dbReference>
<dbReference type="RefSeq" id="WP_038133571.1">
    <property type="nucleotide sequence ID" value="NZ_AUNB01000095.1"/>
</dbReference>
<keyword evidence="1" id="KW-0732">Signal</keyword>